<dbReference type="Pfam" id="PF00753">
    <property type="entry name" value="Lactamase_B"/>
    <property type="match status" value="1"/>
</dbReference>
<keyword evidence="3" id="KW-1185">Reference proteome</keyword>
<dbReference type="InterPro" id="IPR050114">
    <property type="entry name" value="UPF0173_UPF0282_UlaG_hydrolase"/>
</dbReference>
<dbReference type="SUPFAM" id="SSF56281">
    <property type="entry name" value="Metallo-hydrolase/oxidoreductase"/>
    <property type="match status" value="1"/>
</dbReference>
<dbReference type="InterPro" id="IPR036866">
    <property type="entry name" value="RibonucZ/Hydroxyglut_hydro"/>
</dbReference>
<feature type="domain" description="Metallo-beta-lactamase" evidence="1">
    <location>
        <begin position="15"/>
        <end position="178"/>
    </location>
</feature>
<dbReference type="PANTHER" id="PTHR43546">
    <property type="entry name" value="UPF0173 METAL-DEPENDENT HYDROLASE MJ1163-RELATED"/>
    <property type="match status" value="1"/>
</dbReference>
<dbReference type="AlphaFoldDB" id="A0A1M6CHG3"/>
<protein>
    <submittedName>
        <fullName evidence="2">L-ascorbate metabolism protein UlaG, beta-lactamase superfamily</fullName>
    </submittedName>
</protein>
<gene>
    <name evidence="2" type="ORF">SAMN02745216_00243</name>
</gene>
<dbReference type="RefSeq" id="WP_073472059.1">
    <property type="nucleotide sequence ID" value="NZ_FQZU01000001.1"/>
</dbReference>
<evidence type="ECO:0000313" key="3">
    <source>
        <dbReference type="Proteomes" id="UP000183994"/>
    </source>
</evidence>
<dbReference type="PANTHER" id="PTHR43546:SF3">
    <property type="entry name" value="UPF0173 METAL-DEPENDENT HYDROLASE MJ1163"/>
    <property type="match status" value="1"/>
</dbReference>
<name>A0A1M6CHG3_9BACT</name>
<dbReference type="Gene3D" id="3.60.15.10">
    <property type="entry name" value="Ribonuclease Z/Hydroxyacylglutathione hydrolase-like"/>
    <property type="match status" value="1"/>
</dbReference>
<dbReference type="STRING" id="1121393.SAMN02745216_00243"/>
<proteinExistence type="predicted"/>
<organism evidence="2 3">
    <name type="scientific">Desulfatibacillum alkenivorans DSM 16219</name>
    <dbReference type="NCBI Taxonomy" id="1121393"/>
    <lineage>
        <taxon>Bacteria</taxon>
        <taxon>Pseudomonadati</taxon>
        <taxon>Thermodesulfobacteriota</taxon>
        <taxon>Desulfobacteria</taxon>
        <taxon>Desulfobacterales</taxon>
        <taxon>Desulfatibacillaceae</taxon>
        <taxon>Desulfatibacillum</taxon>
    </lineage>
</organism>
<evidence type="ECO:0000259" key="1">
    <source>
        <dbReference type="SMART" id="SM00849"/>
    </source>
</evidence>
<accession>A0A1M6CHG3</accession>
<dbReference type="Proteomes" id="UP000183994">
    <property type="component" value="Unassembled WGS sequence"/>
</dbReference>
<evidence type="ECO:0000313" key="2">
    <source>
        <dbReference type="EMBL" id="SHI60475.1"/>
    </source>
</evidence>
<dbReference type="OrthoDB" id="9789133at2"/>
<dbReference type="InterPro" id="IPR001279">
    <property type="entry name" value="Metallo-B-lactamas"/>
</dbReference>
<sequence>MSDNEKPQVKASFRGTNCLVLKDGKSTILVDPYFTRVDAKTVFLKKIQPNPARITKALNDAQVDRADAILITHAHFDHALDLAHVAKAAGAVVYGCESVANVCRGGDLPEDQICVVDPKKPVEIGDFSVRFIPGIHLAFPFILRLLLRPGRKITAPLRPPARSSAWAEGQVHALHFTHPAGTFFNQGSANWVEGALKGYEADVAFLGVGGLDLHKADYWDKWYAETAGYVNPKQIYWTHWDDFCLSLDEKWRYLRQVDTVLAHFSHKLKKEGGPPEEKMPWLEWIDVFA</sequence>
<reference evidence="3" key="1">
    <citation type="submission" date="2016-11" db="EMBL/GenBank/DDBJ databases">
        <authorList>
            <person name="Varghese N."/>
            <person name="Submissions S."/>
        </authorList>
    </citation>
    <scope>NUCLEOTIDE SEQUENCE [LARGE SCALE GENOMIC DNA]</scope>
    <source>
        <strain evidence="3">DSM 16219</strain>
    </source>
</reference>
<dbReference type="EMBL" id="FQZU01000001">
    <property type="protein sequence ID" value="SHI60475.1"/>
    <property type="molecule type" value="Genomic_DNA"/>
</dbReference>
<dbReference type="SMART" id="SM00849">
    <property type="entry name" value="Lactamase_B"/>
    <property type="match status" value="1"/>
</dbReference>
<dbReference type="CDD" id="cd06262">
    <property type="entry name" value="metallo-hydrolase-like_MBL-fold"/>
    <property type="match status" value="1"/>
</dbReference>